<sequence length="441" mass="48680">MPGVFLRFPLALDPLTPRFCDLSLFRGYDRCRHFVISQLQNRRYVISGDICNHPTLTALITYYQGATIEPFGESLTTACPRAEENNLYDAISLNFLLAPPPEATSPSKEKQELGDSEQLRSAKDSPALKPKTSFVHSKKSLKECPWKLSEGDSDLPVKVPPLPERSSSLVTESLSSRYLGNVVYAELKKMNHSQQSLSPEASDIPHQSPSPGQEHQRRPGNLSAEELALKPRDAPLLASLSATKLLGVNGDPTKKSATVPHCPVLEHSSPVPISTSPGDKASSPYHQASLMTWCSPESRGSSQGLAIHAVPQPFRGSGPNKSRDPSPPGTHELMPKANNSYSLEDQAQASESHDYEPVPARLPKSAFLPLKSTYNQLEGCGGWMDNAYEKIPGSQAVPTPSLPSNPYKRMPTLKFQETKQLHSHKDEKHRRFFFTDWKNKQ</sequence>
<gene>
    <name evidence="4" type="primary">LOC110200624</name>
</gene>
<name>A0A6P5JBK0_PHACI</name>
<dbReference type="InterPro" id="IPR036860">
    <property type="entry name" value="SH2_dom_sf"/>
</dbReference>
<feature type="region of interest" description="Disordered" evidence="2">
    <location>
        <begin position="102"/>
        <end position="136"/>
    </location>
</feature>
<feature type="region of interest" description="Disordered" evidence="2">
    <location>
        <begin position="190"/>
        <end position="225"/>
    </location>
</feature>
<feature type="compositionally biased region" description="Polar residues" evidence="2">
    <location>
        <begin position="337"/>
        <end position="350"/>
    </location>
</feature>
<dbReference type="GeneID" id="110200624"/>
<protein>
    <submittedName>
        <fullName evidence="4">SH2 domain-containing protein 7-like</fullName>
    </submittedName>
</protein>
<evidence type="ECO:0000256" key="2">
    <source>
        <dbReference type="SAM" id="MobiDB-lite"/>
    </source>
</evidence>
<reference evidence="4" key="1">
    <citation type="submission" date="2025-08" db="UniProtKB">
        <authorList>
            <consortium name="RefSeq"/>
        </authorList>
    </citation>
    <scope>IDENTIFICATION</scope>
    <source>
        <tissue evidence="4">Spleen</tissue>
    </source>
</reference>
<dbReference type="FunCoup" id="A0A6P5JBK0">
    <property type="interactions" value="448"/>
</dbReference>
<dbReference type="RefSeq" id="XP_020831667.1">
    <property type="nucleotide sequence ID" value="XM_020976008.1"/>
</dbReference>
<dbReference type="SUPFAM" id="SSF55550">
    <property type="entry name" value="SH2 domain"/>
    <property type="match status" value="1"/>
</dbReference>
<feature type="compositionally biased region" description="Basic and acidic residues" evidence="2">
    <location>
        <begin position="107"/>
        <end position="123"/>
    </location>
</feature>
<proteinExistence type="predicted"/>
<dbReference type="PANTHER" id="PTHR14388">
    <property type="entry name" value="T CELL-SPECIFIC ADAPTER PROTEIN TSAD"/>
    <property type="match status" value="1"/>
</dbReference>
<dbReference type="KEGG" id="pcw:110200624"/>
<keyword evidence="1" id="KW-0727">SH2 domain</keyword>
<dbReference type="Gene3D" id="3.30.505.10">
    <property type="entry name" value="SH2 domain"/>
    <property type="match status" value="1"/>
</dbReference>
<dbReference type="AlphaFoldDB" id="A0A6P5JBK0"/>
<organism evidence="3 4">
    <name type="scientific">Phascolarctos cinereus</name>
    <name type="common">Koala</name>
    <dbReference type="NCBI Taxonomy" id="38626"/>
    <lineage>
        <taxon>Eukaryota</taxon>
        <taxon>Metazoa</taxon>
        <taxon>Chordata</taxon>
        <taxon>Craniata</taxon>
        <taxon>Vertebrata</taxon>
        <taxon>Euteleostomi</taxon>
        <taxon>Mammalia</taxon>
        <taxon>Metatheria</taxon>
        <taxon>Diprotodontia</taxon>
        <taxon>Phascolarctidae</taxon>
        <taxon>Phascolarctos</taxon>
    </lineage>
</organism>
<dbReference type="PANTHER" id="PTHR14388:SF6">
    <property type="entry name" value="SH2 DOMAIN-CONTAINING PROTEIN 7"/>
    <property type="match status" value="1"/>
</dbReference>
<evidence type="ECO:0000313" key="4">
    <source>
        <dbReference type="RefSeq" id="XP_020831667.1"/>
    </source>
</evidence>
<dbReference type="Proteomes" id="UP000515140">
    <property type="component" value="Unplaced"/>
</dbReference>
<accession>A0A6P5JBK0</accession>
<feature type="region of interest" description="Disordered" evidence="2">
    <location>
        <begin position="246"/>
        <end position="360"/>
    </location>
</feature>
<evidence type="ECO:0000313" key="3">
    <source>
        <dbReference type="Proteomes" id="UP000515140"/>
    </source>
</evidence>
<dbReference type="InParanoid" id="A0A6P5JBK0"/>
<dbReference type="GO" id="GO:0005737">
    <property type="term" value="C:cytoplasm"/>
    <property type="evidence" value="ECO:0007669"/>
    <property type="project" value="TreeGrafter"/>
</dbReference>
<feature type="region of interest" description="Disordered" evidence="2">
    <location>
        <begin position="150"/>
        <end position="169"/>
    </location>
</feature>
<feature type="compositionally biased region" description="Polar residues" evidence="2">
    <location>
        <begin position="192"/>
        <end position="213"/>
    </location>
</feature>
<evidence type="ECO:0000256" key="1">
    <source>
        <dbReference type="ARBA" id="ARBA00022999"/>
    </source>
</evidence>
<keyword evidence="3" id="KW-1185">Reference proteome</keyword>